<evidence type="ECO:0000313" key="3">
    <source>
        <dbReference type="Proteomes" id="UP001626536"/>
    </source>
</evidence>
<evidence type="ECO:0000313" key="2">
    <source>
        <dbReference type="EMBL" id="WOJ90163.1"/>
    </source>
</evidence>
<dbReference type="Gene3D" id="3.30.700.10">
    <property type="entry name" value="Glycoprotein, Type 4 Pilin"/>
    <property type="match status" value="1"/>
</dbReference>
<keyword evidence="3" id="KW-1185">Reference proteome</keyword>
<dbReference type="Pfam" id="PF07963">
    <property type="entry name" value="N_methyl"/>
    <property type="match status" value="1"/>
</dbReference>
<accession>A0ABZ0HSH1</accession>
<proteinExistence type="predicted"/>
<protein>
    <submittedName>
        <fullName evidence="2">Prepilin-type N-terminal cleavage/methylation domain-containing protein</fullName>
    </submittedName>
</protein>
<keyword evidence="1" id="KW-0472">Membrane</keyword>
<dbReference type="EMBL" id="CP136862">
    <property type="protein sequence ID" value="WOJ90163.1"/>
    <property type="molecule type" value="Genomic_DNA"/>
</dbReference>
<organism evidence="2 3">
    <name type="scientific">Methylocapsa polymorpha</name>
    <dbReference type="NCBI Taxonomy" id="3080828"/>
    <lineage>
        <taxon>Bacteria</taxon>
        <taxon>Pseudomonadati</taxon>
        <taxon>Pseudomonadota</taxon>
        <taxon>Alphaproteobacteria</taxon>
        <taxon>Hyphomicrobiales</taxon>
        <taxon>Beijerinckiaceae</taxon>
        <taxon>Methylocapsa</taxon>
    </lineage>
</organism>
<name>A0ABZ0HSH1_9HYPH</name>
<dbReference type="InterPro" id="IPR045584">
    <property type="entry name" value="Pilin-like"/>
</dbReference>
<feature type="transmembrane region" description="Helical" evidence="1">
    <location>
        <begin position="12"/>
        <end position="33"/>
    </location>
</feature>
<keyword evidence="1" id="KW-0812">Transmembrane</keyword>
<keyword evidence="1" id="KW-1133">Transmembrane helix</keyword>
<dbReference type="InterPro" id="IPR012902">
    <property type="entry name" value="N_methyl_site"/>
</dbReference>
<reference evidence="2 3" key="1">
    <citation type="submission" date="2023-10" db="EMBL/GenBank/DDBJ databases">
        <title>Novel methanotroph of the genus Methylocapsa from a subarctic wetland.</title>
        <authorList>
            <person name="Belova S.E."/>
            <person name="Oshkin I.Y."/>
            <person name="Miroshnikov K."/>
            <person name="Dedysh S.N."/>
        </authorList>
    </citation>
    <scope>NUCLEOTIDE SEQUENCE [LARGE SCALE GENOMIC DNA]</scope>
    <source>
        <strain evidence="2 3">RX1</strain>
    </source>
</reference>
<gene>
    <name evidence="2" type="ORF">RZS28_02340</name>
</gene>
<evidence type="ECO:0000256" key="1">
    <source>
        <dbReference type="SAM" id="Phobius"/>
    </source>
</evidence>
<dbReference type="NCBIfam" id="TIGR02532">
    <property type="entry name" value="IV_pilin_GFxxxE"/>
    <property type="match status" value="1"/>
</dbReference>
<dbReference type="SUPFAM" id="SSF54523">
    <property type="entry name" value="Pili subunits"/>
    <property type="match status" value="1"/>
</dbReference>
<sequence length="153" mass="16103">MMRSRADSGFTLLETVCVLAIVAMLAAIALPAFPHRTSRARLEAYALEAAALLKADRNAAIRRGSHIATELSAASKTMLSGASGRLLQLPDDVAFNAMLAAQCDQRAAGTSIDFFPSGMSCGGTLSLSRLGTTFEVRVAWLTGGIEVVPVKTF</sequence>
<dbReference type="Proteomes" id="UP001626536">
    <property type="component" value="Chromosome"/>
</dbReference>